<evidence type="ECO:0000313" key="2">
    <source>
        <dbReference type="EMBL" id="KAK4114517.1"/>
    </source>
</evidence>
<keyword evidence="3" id="KW-1185">Reference proteome</keyword>
<dbReference type="Proteomes" id="UP001302812">
    <property type="component" value="Unassembled WGS sequence"/>
</dbReference>
<dbReference type="EMBL" id="MU853336">
    <property type="protein sequence ID" value="KAK4114517.1"/>
    <property type="molecule type" value="Genomic_DNA"/>
</dbReference>
<organism evidence="2 3">
    <name type="scientific">Canariomyces notabilis</name>
    <dbReference type="NCBI Taxonomy" id="2074819"/>
    <lineage>
        <taxon>Eukaryota</taxon>
        <taxon>Fungi</taxon>
        <taxon>Dikarya</taxon>
        <taxon>Ascomycota</taxon>
        <taxon>Pezizomycotina</taxon>
        <taxon>Sordariomycetes</taxon>
        <taxon>Sordariomycetidae</taxon>
        <taxon>Sordariales</taxon>
        <taxon>Chaetomiaceae</taxon>
        <taxon>Canariomyces</taxon>
    </lineage>
</organism>
<reference evidence="2" key="2">
    <citation type="submission" date="2023-05" db="EMBL/GenBank/DDBJ databases">
        <authorList>
            <consortium name="Lawrence Berkeley National Laboratory"/>
            <person name="Steindorff A."/>
            <person name="Hensen N."/>
            <person name="Bonometti L."/>
            <person name="Westerberg I."/>
            <person name="Brannstrom I.O."/>
            <person name="Guillou S."/>
            <person name="Cros-Aarteil S."/>
            <person name="Calhoun S."/>
            <person name="Haridas S."/>
            <person name="Kuo A."/>
            <person name="Mondo S."/>
            <person name="Pangilinan J."/>
            <person name="Riley R."/>
            <person name="Labutti K."/>
            <person name="Andreopoulos B."/>
            <person name="Lipzen A."/>
            <person name="Chen C."/>
            <person name="Yanf M."/>
            <person name="Daum C."/>
            <person name="Ng V."/>
            <person name="Clum A."/>
            <person name="Ohm R."/>
            <person name="Martin F."/>
            <person name="Silar P."/>
            <person name="Natvig D."/>
            <person name="Lalanne C."/>
            <person name="Gautier V."/>
            <person name="Ament-Velasquez S.L."/>
            <person name="Kruys A."/>
            <person name="Hutchinson M.I."/>
            <person name="Powell A.J."/>
            <person name="Barry K."/>
            <person name="Miller A.N."/>
            <person name="Grigoriev I.V."/>
            <person name="Debuchy R."/>
            <person name="Gladieux P."/>
            <person name="Thoren M.H."/>
            <person name="Johannesson H."/>
        </authorList>
    </citation>
    <scope>NUCLEOTIDE SEQUENCE</scope>
    <source>
        <strain evidence="2">CBS 508.74</strain>
    </source>
</reference>
<comment type="caution">
    <text evidence="2">The sequence shown here is derived from an EMBL/GenBank/DDBJ whole genome shotgun (WGS) entry which is preliminary data.</text>
</comment>
<gene>
    <name evidence="2" type="ORF">N656DRAFT_532724</name>
</gene>
<dbReference type="RefSeq" id="XP_064672087.1">
    <property type="nucleotide sequence ID" value="XM_064809977.1"/>
</dbReference>
<name>A0AAN6YUS8_9PEZI</name>
<feature type="compositionally biased region" description="Basic and acidic residues" evidence="1">
    <location>
        <begin position="1"/>
        <end position="13"/>
    </location>
</feature>
<dbReference type="GeneID" id="89934101"/>
<feature type="region of interest" description="Disordered" evidence="1">
    <location>
        <begin position="110"/>
        <end position="133"/>
    </location>
</feature>
<evidence type="ECO:0000313" key="3">
    <source>
        <dbReference type="Proteomes" id="UP001302812"/>
    </source>
</evidence>
<evidence type="ECO:0000256" key="1">
    <source>
        <dbReference type="SAM" id="MobiDB-lite"/>
    </source>
</evidence>
<feature type="compositionally biased region" description="Polar residues" evidence="1">
    <location>
        <begin position="113"/>
        <end position="133"/>
    </location>
</feature>
<protein>
    <submittedName>
        <fullName evidence="2">Uncharacterized protein</fullName>
    </submittedName>
</protein>
<reference evidence="2" key="1">
    <citation type="journal article" date="2023" name="Mol. Phylogenet. Evol.">
        <title>Genome-scale phylogeny and comparative genomics of the fungal order Sordariales.</title>
        <authorList>
            <person name="Hensen N."/>
            <person name="Bonometti L."/>
            <person name="Westerberg I."/>
            <person name="Brannstrom I.O."/>
            <person name="Guillou S."/>
            <person name="Cros-Aarteil S."/>
            <person name="Calhoun S."/>
            <person name="Haridas S."/>
            <person name="Kuo A."/>
            <person name="Mondo S."/>
            <person name="Pangilinan J."/>
            <person name="Riley R."/>
            <person name="LaButti K."/>
            <person name="Andreopoulos B."/>
            <person name="Lipzen A."/>
            <person name="Chen C."/>
            <person name="Yan M."/>
            <person name="Daum C."/>
            <person name="Ng V."/>
            <person name="Clum A."/>
            <person name="Steindorff A."/>
            <person name="Ohm R.A."/>
            <person name="Martin F."/>
            <person name="Silar P."/>
            <person name="Natvig D.O."/>
            <person name="Lalanne C."/>
            <person name="Gautier V."/>
            <person name="Ament-Velasquez S.L."/>
            <person name="Kruys A."/>
            <person name="Hutchinson M.I."/>
            <person name="Powell A.J."/>
            <person name="Barry K."/>
            <person name="Miller A.N."/>
            <person name="Grigoriev I.V."/>
            <person name="Debuchy R."/>
            <person name="Gladieux P."/>
            <person name="Hiltunen Thoren M."/>
            <person name="Johannesson H."/>
        </authorList>
    </citation>
    <scope>NUCLEOTIDE SEQUENCE</scope>
    <source>
        <strain evidence="2">CBS 508.74</strain>
    </source>
</reference>
<proteinExistence type="predicted"/>
<sequence length="187" mass="20610">MLMDRRHSIDSPERFSAGRTGRIGPPKSFAVLLVVKMDESIGAPLNCDSAIDRATQGQSPCRFLVALESGWSPVFCPAVHASLYCCLDSAVMVFYLWTYGRISLHESRRGIPRTQSHSSTEASAGITPTPTHSHASRIKSARQSLLLHPFTRVSLGFCCVRISFCVSKRQVVSQCLYLCLPTLCSIF</sequence>
<dbReference type="AlphaFoldDB" id="A0AAN6YUS8"/>
<feature type="region of interest" description="Disordered" evidence="1">
    <location>
        <begin position="1"/>
        <end position="21"/>
    </location>
</feature>
<accession>A0AAN6YUS8</accession>